<keyword evidence="6" id="KW-0378">Hydrolase</keyword>
<keyword evidence="6" id="KW-0255">Endonuclease</keyword>
<dbReference type="EMBL" id="PVUB01000002">
    <property type="protein sequence ID" value="PRZ26527.1"/>
    <property type="molecule type" value="Genomic_DNA"/>
</dbReference>
<evidence type="ECO:0000256" key="1">
    <source>
        <dbReference type="PIRSR" id="PIRSR640255-1"/>
    </source>
</evidence>
<dbReference type="EMBL" id="FQWO01000006">
    <property type="protein sequence ID" value="SHH02426.1"/>
    <property type="molecule type" value="Genomic_DNA"/>
</dbReference>
<dbReference type="Gene3D" id="3.40.570.10">
    <property type="entry name" value="Extracellular Endonuclease, subunit A"/>
    <property type="match status" value="1"/>
</dbReference>
<evidence type="ECO:0000259" key="3">
    <source>
        <dbReference type="SMART" id="SM00477"/>
    </source>
</evidence>
<dbReference type="InterPro" id="IPR044925">
    <property type="entry name" value="His-Me_finger_sf"/>
</dbReference>
<evidence type="ECO:0000259" key="4">
    <source>
        <dbReference type="SMART" id="SM00892"/>
    </source>
</evidence>
<dbReference type="Pfam" id="PF01223">
    <property type="entry name" value="Endonuclease_NS"/>
    <property type="match status" value="1"/>
</dbReference>
<dbReference type="GO" id="GO:0004519">
    <property type="term" value="F:endonuclease activity"/>
    <property type="evidence" value="ECO:0007669"/>
    <property type="project" value="UniProtKB-KW"/>
</dbReference>
<dbReference type="GO" id="GO:0046872">
    <property type="term" value="F:metal ion binding"/>
    <property type="evidence" value="ECO:0007669"/>
    <property type="project" value="UniProtKB-KW"/>
</dbReference>
<dbReference type="AlphaFoldDB" id="A0A1M5PKW7"/>
<dbReference type="PANTHER" id="PTHR13966">
    <property type="entry name" value="ENDONUCLEASE RELATED"/>
    <property type="match status" value="1"/>
</dbReference>
<proteinExistence type="predicted"/>
<dbReference type="STRING" id="280093.SAMN05443373_10699"/>
<reference evidence="6" key="2">
    <citation type="submission" date="2016-11" db="EMBL/GenBank/DDBJ databases">
        <authorList>
            <person name="Jaros S."/>
            <person name="Januszkiewicz K."/>
            <person name="Wedrychowicz H."/>
        </authorList>
    </citation>
    <scope>NUCLEOTIDE SEQUENCE [LARGE SCALE GENOMIC DNA]</scope>
    <source>
        <strain evidence="6">DSM 19729</strain>
    </source>
</reference>
<accession>A0A1M5PKW7</accession>
<feature type="binding site" evidence="2">
    <location>
        <position position="159"/>
    </location>
    <ligand>
        <name>Mg(2+)</name>
        <dbReference type="ChEBI" id="CHEBI:18420"/>
        <note>catalytic</note>
    </ligand>
</feature>
<organism evidence="6 7">
    <name type="scientific">Flavobacterium granuli</name>
    <dbReference type="NCBI Taxonomy" id="280093"/>
    <lineage>
        <taxon>Bacteria</taxon>
        <taxon>Pseudomonadati</taxon>
        <taxon>Bacteroidota</taxon>
        <taxon>Flavobacteriia</taxon>
        <taxon>Flavobacteriales</taxon>
        <taxon>Flavobacteriaceae</taxon>
        <taxon>Flavobacterium</taxon>
    </lineage>
</organism>
<dbReference type="GO" id="GO:0016787">
    <property type="term" value="F:hydrolase activity"/>
    <property type="evidence" value="ECO:0007669"/>
    <property type="project" value="InterPro"/>
</dbReference>
<dbReference type="Proteomes" id="UP000184384">
    <property type="component" value="Unassembled WGS sequence"/>
</dbReference>
<evidence type="ECO:0000313" key="8">
    <source>
        <dbReference type="Proteomes" id="UP000237771"/>
    </source>
</evidence>
<dbReference type="GO" id="GO:0003676">
    <property type="term" value="F:nucleic acid binding"/>
    <property type="evidence" value="ECO:0007669"/>
    <property type="project" value="InterPro"/>
</dbReference>
<reference evidence="7" key="1">
    <citation type="submission" date="2016-11" db="EMBL/GenBank/DDBJ databases">
        <authorList>
            <person name="Varghese N."/>
            <person name="Submissions S."/>
        </authorList>
    </citation>
    <scope>NUCLEOTIDE SEQUENCE [LARGE SCALE GENOMIC DNA]</scope>
    <source>
        <strain evidence="7">DSM 19729</strain>
    </source>
</reference>
<dbReference type="InterPro" id="IPR001604">
    <property type="entry name" value="Endo_G_ENPP1-like_dom"/>
</dbReference>
<feature type="domain" description="DNA/RNA non-specific endonuclease/pyrophosphatase/phosphodiesterase" evidence="4">
    <location>
        <begin position="66"/>
        <end position="259"/>
    </location>
</feature>
<feature type="domain" description="ENPP1-3/EXOG-like endonuclease/phosphodiesterase" evidence="3">
    <location>
        <begin position="67"/>
        <end position="259"/>
    </location>
</feature>
<dbReference type="SUPFAM" id="SSF54060">
    <property type="entry name" value="His-Me finger endonucleases"/>
    <property type="match status" value="1"/>
</dbReference>
<dbReference type="RefSeq" id="WP_072943600.1">
    <property type="nucleotide sequence ID" value="NZ_FQWO01000006.1"/>
</dbReference>
<keyword evidence="8" id="KW-1185">Reference proteome</keyword>
<dbReference type="CDD" id="cd00091">
    <property type="entry name" value="NUC"/>
    <property type="match status" value="1"/>
</dbReference>
<dbReference type="OrthoDB" id="9811262at2"/>
<reference evidence="5 8" key="3">
    <citation type="submission" date="2018-03" db="EMBL/GenBank/DDBJ databases">
        <title>Genomic Encyclopedia of Archaeal and Bacterial Type Strains, Phase II (KMG-II): from individual species to whole genera.</title>
        <authorList>
            <person name="Goeker M."/>
        </authorList>
    </citation>
    <scope>NUCLEOTIDE SEQUENCE [LARGE SCALE GENOMIC DNA]</scope>
    <source>
        <strain evidence="5 8">DSM 17797</strain>
    </source>
</reference>
<feature type="active site" description="Proton acceptor" evidence="1">
    <location>
        <position position="128"/>
    </location>
</feature>
<name>A0A1M5PKW7_9FLAO</name>
<keyword evidence="6" id="KW-0540">Nuclease</keyword>
<dbReference type="InterPro" id="IPR020821">
    <property type="entry name" value="ENPP1-3/EXOG-like_nuc-like"/>
</dbReference>
<gene>
    <name evidence="5" type="ORF">BC624_102502</name>
    <name evidence="6" type="ORF">SAMN05443373_10699</name>
</gene>
<dbReference type="SMART" id="SM00892">
    <property type="entry name" value="Endonuclease_NS"/>
    <property type="match status" value="1"/>
</dbReference>
<protein>
    <submittedName>
        <fullName evidence="6">Endonuclease G</fullName>
    </submittedName>
</protein>
<dbReference type="Proteomes" id="UP000237771">
    <property type="component" value="Unassembled WGS sequence"/>
</dbReference>
<evidence type="ECO:0000256" key="2">
    <source>
        <dbReference type="PIRSR" id="PIRSR640255-2"/>
    </source>
</evidence>
<evidence type="ECO:0000313" key="7">
    <source>
        <dbReference type="Proteomes" id="UP000184384"/>
    </source>
</evidence>
<evidence type="ECO:0000313" key="5">
    <source>
        <dbReference type="EMBL" id="PRZ26527.1"/>
    </source>
</evidence>
<keyword evidence="2" id="KW-0479">Metal-binding</keyword>
<dbReference type="InterPro" id="IPR044929">
    <property type="entry name" value="DNA/RNA_non-sp_Endonuclease_sf"/>
</dbReference>
<dbReference type="SMART" id="SM00477">
    <property type="entry name" value="NUC"/>
    <property type="match status" value="1"/>
</dbReference>
<dbReference type="PANTHER" id="PTHR13966:SF5">
    <property type="entry name" value="ENDONUCLEASE G, MITOCHONDRIAL"/>
    <property type="match status" value="1"/>
</dbReference>
<dbReference type="InterPro" id="IPR040255">
    <property type="entry name" value="Non-specific_endonuclease"/>
</dbReference>
<evidence type="ECO:0000313" key="6">
    <source>
        <dbReference type="EMBL" id="SHH02426.1"/>
    </source>
</evidence>
<sequence>MKYIKFFLIIVVGVSSMILYSSQEIQEDVVLSYEEAKELDTKDRSEVNSSGSFNFLPTSTSGQIVIHNYYTLSYNEKWEQAEWVAYELKKGYIKKNRFKRPFFIEDPKVKTVSADWRNFKNSGFDKGHLCPAADMQFDSEAYNDTFYTSNISPQDRAFNGGIWNRLEEKVRYWAEQYDDVFVVTGGVLSPSLKTIGREKVAVPEFFYKIILDDSKGNFKMIAFLMPNKKSDKPLYDFVVSMDSIEKMTGIDFFPALDDKIEKELEKSTSYKSWLSK</sequence>